<accession>A0A5Q6S483</accession>
<comment type="caution">
    <text evidence="1">The sequence shown here is derived from an EMBL/GenBank/DDBJ whole genome shotgun (WGS) entry which is preliminary data.</text>
</comment>
<gene>
    <name evidence="1" type="ORF">FE697_004585</name>
</gene>
<sequence length="77" mass="7897">MFKPATARSTVTTSSGITGVSETVQGANATGRVVALTDDGTGIEIQVGGPSDEMDRLAAEIDQMIKSLGPVDTQEQS</sequence>
<name>A0A5Q6S483_9ACTN</name>
<reference evidence="1 2" key="1">
    <citation type="submission" date="2019-09" db="EMBL/GenBank/DDBJ databases">
        <title>Mumia zhuanghuii sp. nov. isolated from the intestinal contents of plateau pika (Ochotona curzoniae) in the Qinghai-Tibet plateau of China.</title>
        <authorList>
            <person name="Tian Z."/>
        </authorList>
    </citation>
    <scope>NUCLEOTIDE SEQUENCE [LARGE SCALE GENOMIC DNA]</scope>
    <source>
        <strain evidence="2">350</strain>
    </source>
</reference>
<dbReference type="AlphaFoldDB" id="A0A5Q6S483"/>
<proteinExistence type="predicted"/>
<protein>
    <submittedName>
        <fullName evidence="1">Uncharacterized protein</fullName>
    </submittedName>
</protein>
<evidence type="ECO:0000313" key="2">
    <source>
        <dbReference type="Proteomes" id="UP000307768"/>
    </source>
</evidence>
<organism evidence="1 2">
    <name type="scientific">Mumia zhuanghuii</name>
    <dbReference type="NCBI Taxonomy" id="2585211"/>
    <lineage>
        <taxon>Bacteria</taxon>
        <taxon>Bacillati</taxon>
        <taxon>Actinomycetota</taxon>
        <taxon>Actinomycetes</taxon>
        <taxon>Propionibacteriales</taxon>
        <taxon>Nocardioidaceae</taxon>
        <taxon>Mumia</taxon>
    </lineage>
</organism>
<dbReference type="Proteomes" id="UP000307768">
    <property type="component" value="Unassembled WGS sequence"/>
</dbReference>
<dbReference type="EMBL" id="VDFQ02000001">
    <property type="protein sequence ID" value="KAA1425156.1"/>
    <property type="molecule type" value="Genomic_DNA"/>
</dbReference>
<evidence type="ECO:0000313" key="1">
    <source>
        <dbReference type="EMBL" id="KAA1425156.1"/>
    </source>
</evidence>